<evidence type="ECO:0000313" key="9">
    <source>
        <dbReference type="Proteomes" id="UP001501371"/>
    </source>
</evidence>
<evidence type="ECO:0000256" key="4">
    <source>
        <dbReference type="ARBA" id="ARBA00022840"/>
    </source>
</evidence>
<dbReference type="Pfam" id="PF00580">
    <property type="entry name" value="UvrD-helicase"/>
    <property type="match status" value="1"/>
</dbReference>
<evidence type="ECO:0000256" key="6">
    <source>
        <dbReference type="SAM" id="MobiDB-lite"/>
    </source>
</evidence>
<evidence type="ECO:0000256" key="2">
    <source>
        <dbReference type="ARBA" id="ARBA00022801"/>
    </source>
</evidence>
<reference evidence="9" key="1">
    <citation type="journal article" date="2019" name="Int. J. Syst. Evol. Microbiol.">
        <title>The Global Catalogue of Microorganisms (GCM) 10K type strain sequencing project: providing services to taxonomists for standard genome sequencing and annotation.</title>
        <authorList>
            <consortium name="The Broad Institute Genomics Platform"/>
            <consortium name="The Broad Institute Genome Sequencing Center for Infectious Disease"/>
            <person name="Wu L."/>
            <person name="Ma J."/>
        </authorList>
    </citation>
    <scope>NUCLEOTIDE SEQUENCE [LARGE SCALE GENOMIC DNA]</scope>
    <source>
        <strain evidence="9">JCM 12696</strain>
    </source>
</reference>
<keyword evidence="9" id="KW-1185">Reference proteome</keyword>
<evidence type="ECO:0000313" key="8">
    <source>
        <dbReference type="EMBL" id="GAA1186698.1"/>
    </source>
</evidence>
<feature type="compositionally biased region" description="Low complexity" evidence="6">
    <location>
        <begin position="348"/>
        <end position="360"/>
    </location>
</feature>
<dbReference type="PROSITE" id="PS51198">
    <property type="entry name" value="UVRD_HELICASE_ATP_BIND"/>
    <property type="match status" value="1"/>
</dbReference>
<feature type="region of interest" description="Disordered" evidence="6">
    <location>
        <begin position="348"/>
        <end position="406"/>
    </location>
</feature>
<evidence type="ECO:0000256" key="3">
    <source>
        <dbReference type="ARBA" id="ARBA00022806"/>
    </source>
</evidence>
<dbReference type="PANTHER" id="PTHR11070">
    <property type="entry name" value="UVRD / RECB / PCRA DNA HELICASE FAMILY MEMBER"/>
    <property type="match status" value="1"/>
</dbReference>
<dbReference type="RefSeq" id="WP_344281005.1">
    <property type="nucleotide sequence ID" value="NZ_BAAAKV010000051.1"/>
</dbReference>
<keyword evidence="4 5" id="KW-0067">ATP-binding</keyword>
<gene>
    <name evidence="8" type="ORF">GCM10009654_50310</name>
</gene>
<feature type="compositionally biased region" description="Gly residues" evidence="6">
    <location>
        <begin position="724"/>
        <end position="763"/>
    </location>
</feature>
<proteinExistence type="predicted"/>
<keyword evidence="2 5" id="KW-0378">Hydrolase</keyword>
<keyword evidence="3 5" id="KW-0347">Helicase</keyword>
<feature type="region of interest" description="Disordered" evidence="6">
    <location>
        <begin position="722"/>
        <end position="786"/>
    </location>
</feature>
<dbReference type="InterPro" id="IPR014016">
    <property type="entry name" value="UvrD-like_ATP-bd"/>
</dbReference>
<dbReference type="SUPFAM" id="SSF52540">
    <property type="entry name" value="P-loop containing nucleoside triphosphate hydrolases"/>
    <property type="match status" value="1"/>
</dbReference>
<evidence type="ECO:0000256" key="5">
    <source>
        <dbReference type="PROSITE-ProRule" id="PRU00560"/>
    </source>
</evidence>
<dbReference type="Gene3D" id="3.40.50.300">
    <property type="entry name" value="P-loop containing nucleotide triphosphate hydrolases"/>
    <property type="match status" value="3"/>
</dbReference>
<accession>A0ABP4FN41</accession>
<feature type="binding site" evidence="5">
    <location>
        <begin position="248"/>
        <end position="255"/>
    </location>
    <ligand>
        <name>ATP</name>
        <dbReference type="ChEBI" id="CHEBI:30616"/>
    </ligand>
</feature>
<evidence type="ECO:0000259" key="7">
    <source>
        <dbReference type="PROSITE" id="PS51198"/>
    </source>
</evidence>
<comment type="caution">
    <text evidence="8">The sequence shown here is derived from an EMBL/GenBank/DDBJ whole genome shotgun (WGS) entry which is preliminary data.</text>
</comment>
<name>A0ABP4FN41_9ACTN</name>
<organism evidence="8 9">
    <name type="scientific">Streptomyces hebeiensis</name>
    <dbReference type="NCBI Taxonomy" id="229486"/>
    <lineage>
        <taxon>Bacteria</taxon>
        <taxon>Bacillati</taxon>
        <taxon>Actinomycetota</taxon>
        <taxon>Actinomycetes</taxon>
        <taxon>Kitasatosporales</taxon>
        <taxon>Streptomycetaceae</taxon>
        <taxon>Streptomyces</taxon>
    </lineage>
</organism>
<feature type="compositionally biased region" description="Basic and acidic residues" evidence="6">
    <location>
        <begin position="595"/>
        <end position="606"/>
    </location>
</feature>
<feature type="domain" description="UvrD-like helicase ATP-binding" evidence="7">
    <location>
        <begin position="227"/>
        <end position="687"/>
    </location>
</feature>
<dbReference type="InterPro" id="IPR000212">
    <property type="entry name" value="DNA_helicase_UvrD/REP"/>
</dbReference>
<dbReference type="PANTHER" id="PTHR11070:SF45">
    <property type="entry name" value="DNA 3'-5' HELICASE"/>
    <property type="match status" value="1"/>
</dbReference>
<feature type="compositionally biased region" description="Low complexity" evidence="6">
    <location>
        <begin position="367"/>
        <end position="378"/>
    </location>
</feature>
<dbReference type="InterPro" id="IPR027417">
    <property type="entry name" value="P-loop_NTPase"/>
</dbReference>
<feature type="compositionally biased region" description="Gly residues" evidence="6">
    <location>
        <begin position="389"/>
        <end position="399"/>
    </location>
</feature>
<feature type="region of interest" description="Disordered" evidence="6">
    <location>
        <begin position="574"/>
        <end position="606"/>
    </location>
</feature>
<protein>
    <recommendedName>
        <fullName evidence="7">UvrD-like helicase ATP-binding domain-containing protein</fullName>
    </recommendedName>
</protein>
<keyword evidence="1 5" id="KW-0547">Nucleotide-binding</keyword>
<sequence length="896" mass="95579">MRVTGAEAVRLTPHESVREREIEVEQLHLDQVYRRLEEKIDEAEFLMHDAAQRGQVGTPGALAERDAQVFRAGIHLNRLNNEFEDFLFGRIDLLPGKDGEKGPDGAYTSVEPADDAIRADHTADIAESLHIGRIGVLDSDYAPLVIDWRAPAAAPFYRSTPVDPGRVVRRRVIRSKGRRVLGVEDDLLRPELTAALDGAPLAVIGDGALMAALGQARSHTMRDIVSSIQAEQDLVIRAPAASVTEVSGGPGTGKTAVALHRAAYLLYQDRRRYAGGILIVSPTPLLVAYTEGVLPSLGEEGQVAIRAIGSLVDGADATVYDEPAVARVKGSARMSKVLRKAARGALEQAAGAPAGTGATRGARKRPAAQAGQLTGQLAFGDDDPAVQGPGSGMGMGAGSGADDDVPVGAVRTDRLRVVAFGRRLELEADELDRIRRTALGGTAPVNLLRPRARRLLLDALWARSGAAARADSYTATGDAELAAELRSGFDDDVTSEDAFQEFLDAWWPELTPRGVLAAMADERRLSRWSRRVLNQGETRRLARSLKRLGADGSGPLSVHDVALLDELETVLGAPPRPRKRREADPLDQLTGLEELMPRREETQRERAERLAAERTEYAHVIVDEAQDLTPMQWRMVGRRGRHATWTVVGDPAQSSWSDPDEAAQARDEALGTRPRRRFTLTVNYRNPAEIAELAARVLALAMPGARSPRAVRSTGVRPVFRVVEGGGRGGEGARGTAGGRGPEGGRGPDGGRGTDGRAAGTGRGRARGRRSGQGPAGGPAESPAEGLAEAVRAEAGRLLEQVDGTVGVVVAMNRRAQAARWLSGLGDRVVALGSLEAKGLEYDATVVVSPAEIADESPAGLRVLYVALTRATQALTVIAADRDEPDAHGVPDLLRD</sequence>
<dbReference type="Proteomes" id="UP001501371">
    <property type="component" value="Unassembled WGS sequence"/>
</dbReference>
<dbReference type="EMBL" id="BAAAKV010000051">
    <property type="protein sequence ID" value="GAA1186698.1"/>
    <property type="molecule type" value="Genomic_DNA"/>
</dbReference>
<evidence type="ECO:0000256" key="1">
    <source>
        <dbReference type="ARBA" id="ARBA00022741"/>
    </source>
</evidence>